<dbReference type="NCBIfam" id="NF003699">
    <property type="entry name" value="PRK05312.1"/>
    <property type="match status" value="1"/>
</dbReference>
<dbReference type="NCBIfam" id="TIGR00557">
    <property type="entry name" value="pdxA"/>
    <property type="match status" value="1"/>
</dbReference>
<dbReference type="InterPro" id="IPR037510">
    <property type="entry name" value="PdxA"/>
</dbReference>
<keyword evidence="2 7" id="KW-0479">Metal-binding</keyword>
<feature type="binding site" evidence="7">
    <location>
        <position position="223"/>
    </location>
    <ligand>
        <name>a divalent metal cation</name>
        <dbReference type="ChEBI" id="CHEBI:60240"/>
        <note>ligand shared between dimeric partners</note>
    </ligand>
</feature>
<dbReference type="GO" id="GO:0042823">
    <property type="term" value="P:pyridoxal phosphate biosynthetic process"/>
    <property type="evidence" value="ECO:0007669"/>
    <property type="project" value="UniProtKB-UniRule"/>
</dbReference>
<dbReference type="STRING" id="631454.N177_0207"/>
<evidence type="ECO:0000256" key="7">
    <source>
        <dbReference type="HAMAP-Rule" id="MF_00536"/>
    </source>
</evidence>
<feature type="binding site" evidence="7">
    <location>
        <position position="278"/>
    </location>
    <ligand>
        <name>a divalent metal cation</name>
        <dbReference type="ChEBI" id="CHEBI:60240"/>
        <note>ligand shared between dimeric partners</note>
    </ligand>
</feature>
<feature type="binding site" evidence="7">
    <location>
        <position position="178"/>
    </location>
    <ligand>
        <name>a divalent metal cation</name>
        <dbReference type="ChEBI" id="CHEBI:60240"/>
        <note>ligand shared between dimeric partners</note>
    </ligand>
</feature>
<comment type="function">
    <text evidence="7">Catalyzes the NAD(P)-dependent oxidation of 4-(phosphooxy)-L-threonine (HTP) into 2-amino-3-oxo-4-(phosphooxy)butyric acid which spontaneously decarboxylates to form 3-amino-2-oxopropyl phosphate (AHAP).</text>
</comment>
<dbReference type="PATRIC" id="fig|631454.5.peg.205"/>
<keyword evidence="7" id="KW-0460">Magnesium</keyword>
<keyword evidence="7" id="KW-0170">Cobalt</keyword>
<reference evidence="8 9" key="1">
    <citation type="journal article" date="2014" name="Genome Announc.">
        <title>Draft Genome Sequence of Lutibaculum baratangense Strain AMV1T, Isolated from a Mud Volcano in Andamans, India.</title>
        <authorList>
            <person name="Singh A."/>
            <person name="Sreenivas A."/>
            <person name="Sathyanarayana Reddy G."/>
            <person name="Pinnaka A.K."/>
            <person name="Shivaji S."/>
        </authorList>
    </citation>
    <scope>NUCLEOTIDE SEQUENCE [LARGE SCALE GENOMIC DNA]</scope>
    <source>
        <strain evidence="8 9">AMV1</strain>
    </source>
</reference>
<evidence type="ECO:0000256" key="3">
    <source>
        <dbReference type="ARBA" id="ARBA00022857"/>
    </source>
</evidence>
<dbReference type="Gene3D" id="3.40.718.10">
    <property type="entry name" value="Isopropylmalate Dehydrogenase"/>
    <property type="match status" value="1"/>
</dbReference>
<protein>
    <recommendedName>
        <fullName evidence="7">4-hydroxythreonine-4-phosphate dehydrogenase</fullName>
        <ecNumber evidence="7">1.1.1.262</ecNumber>
    </recommendedName>
    <alternativeName>
        <fullName evidence="7">4-(phosphohydroxy)-L-threonine dehydrogenase</fullName>
    </alternativeName>
</protein>
<dbReference type="OrthoDB" id="9801783at2"/>
<dbReference type="PANTHER" id="PTHR30004:SF6">
    <property type="entry name" value="D-THREONATE 4-PHOSPHATE DEHYDROGENASE"/>
    <property type="match status" value="1"/>
</dbReference>
<keyword evidence="9" id="KW-1185">Reference proteome</keyword>
<accession>V4TND3</accession>
<dbReference type="PANTHER" id="PTHR30004">
    <property type="entry name" value="4-HYDROXYTHREONINE-4-PHOSPHATE DEHYDROGENASE"/>
    <property type="match status" value="1"/>
</dbReference>
<dbReference type="eggNOG" id="COG1995">
    <property type="taxonomic scope" value="Bacteria"/>
</dbReference>
<comment type="catalytic activity">
    <reaction evidence="7">
        <text>4-(phosphooxy)-L-threonine + NAD(+) = 3-amino-2-oxopropyl phosphate + CO2 + NADH</text>
        <dbReference type="Rhea" id="RHEA:32275"/>
        <dbReference type="ChEBI" id="CHEBI:16526"/>
        <dbReference type="ChEBI" id="CHEBI:57279"/>
        <dbReference type="ChEBI" id="CHEBI:57540"/>
        <dbReference type="ChEBI" id="CHEBI:57945"/>
        <dbReference type="ChEBI" id="CHEBI:58452"/>
        <dbReference type="EC" id="1.1.1.262"/>
    </reaction>
</comment>
<dbReference type="HAMAP" id="MF_00536">
    <property type="entry name" value="PdxA"/>
    <property type="match status" value="1"/>
</dbReference>
<feature type="binding site" evidence="7">
    <location>
        <position position="286"/>
    </location>
    <ligand>
        <name>substrate</name>
    </ligand>
</feature>
<keyword evidence="4 7" id="KW-0560">Oxidoreductase</keyword>
<dbReference type="AlphaFoldDB" id="V4TND3"/>
<dbReference type="GO" id="GO:0008615">
    <property type="term" value="P:pyridoxine biosynthetic process"/>
    <property type="evidence" value="ECO:0007669"/>
    <property type="project" value="UniProtKB-UniRule"/>
</dbReference>
<organism evidence="8 9">
    <name type="scientific">Lutibaculum baratangense AMV1</name>
    <dbReference type="NCBI Taxonomy" id="631454"/>
    <lineage>
        <taxon>Bacteria</taxon>
        <taxon>Pseudomonadati</taxon>
        <taxon>Pseudomonadota</taxon>
        <taxon>Alphaproteobacteria</taxon>
        <taxon>Hyphomicrobiales</taxon>
        <taxon>Tepidamorphaceae</taxon>
        <taxon>Lutibaculum</taxon>
    </lineage>
</organism>
<comment type="miscellaneous">
    <text evidence="7">The active site is located at the dimer interface.</text>
</comment>
<dbReference type="InterPro" id="IPR005255">
    <property type="entry name" value="PdxA_fam"/>
</dbReference>
<dbReference type="SUPFAM" id="SSF53659">
    <property type="entry name" value="Isocitrate/Isopropylmalate dehydrogenase-like"/>
    <property type="match status" value="1"/>
</dbReference>
<gene>
    <name evidence="7" type="primary">pdxA</name>
    <name evidence="8" type="ORF">N177_0207</name>
</gene>
<sequence>MNGGPQALAVTQGEPAGIGPELIGMAWQARAEARLPSFFCVGDVAFLERRLAEAGLAVPLREISRPSTAGAVFQEALPVLPARESIVSGIAGKPSPADAGGVIASITDAVELVRLGEAPGVVTPPIQKDNLYAAGFGFPGHTEFLGDLSSRFEGVAAPVRPVMMLACDELRAVPVTIHVPLRAVPELLTKALIVETAVIVARDLEARFGIADPRLAVAGLNPHAGEGGAIGREEIEIILPAIEELRGMGIRATGPHPGDTLFHPAARAEYDAVLTMYHDQGLIPVKTLAFDRGVNVTLGLPFVRTSPDHGTALSLAGKGTASPTSLIEALRLADRLTR</sequence>
<evidence type="ECO:0000313" key="9">
    <source>
        <dbReference type="Proteomes" id="UP000017819"/>
    </source>
</evidence>
<comment type="similarity">
    <text evidence="7">Belongs to the PdxA family.</text>
</comment>
<keyword evidence="6 7" id="KW-0664">Pyridoxine biosynthesis</keyword>
<dbReference type="GO" id="GO:0000287">
    <property type="term" value="F:magnesium ion binding"/>
    <property type="evidence" value="ECO:0007669"/>
    <property type="project" value="UniProtKB-UniRule"/>
</dbReference>
<dbReference type="GO" id="GO:0050570">
    <property type="term" value="F:4-hydroxythreonine-4-phosphate dehydrogenase activity"/>
    <property type="evidence" value="ECO:0007669"/>
    <property type="project" value="UniProtKB-UniRule"/>
</dbReference>
<dbReference type="GO" id="GO:0051287">
    <property type="term" value="F:NAD binding"/>
    <property type="evidence" value="ECO:0007669"/>
    <property type="project" value="InterPro"/>
</dbReference>
<name>V4TND3_9HYPH</name>
<dbReference type="EMBL" id="AWXZ01000007">
    <property type="protein sequence ID" value="ESR27228.1"/>
    <property type="molecule type" value="Genomic_DNA"/>
</dbReference>
<dbReference type="GO" id="GO:0008270">
    <property type="term" value="F:zinc ion binding"/>
    <property type="evidence" value="ECO:0007669"/>
    <property type="project" value="UniProtKB-UniRule"/>
</dbReference>
<dbReference type="GO" id="GO:0005737">
    <property type="term" value="C:cytoplasm"/>
    <property type="evidence" value="ECO:0007669"/>
    <property type="project" value="UniProtKB-SubCell"/>
</dbReference>
<evidence type="ECO:0000256" key="6">
    <source>
        <dbReference type="ARBA" id="ARBA00023096"/>
    </source>
</evidence>
<dbReference type="UniPathway" id="UPA00244">
    <property type="reaction ID" value="UER00312"/>
</dbReference>
<feature type="binding site" evidence="7">
    <location>
        <position position="295"/>
    </location>
    <ligand>
        <name>substrate</name>
    </ligand>
</feature>
<keyword evidence="5 7" id="KW-0520">NAD</keyword>
<dbReference type="GO" id="GO:0050897">
    <property type="term" value="F:cobalt ion binding"/>
    <property type="evidence" value="ECO:0007669"/>
    <property type="project" value="UniProtKB-UniRule"/>
</dbReference>
<keyword evidence="1 7" id="KW-0963">Cytoplasm</keyword>
<comment type="caution">
    <text evidence="8">The sequence shown here is derived from an EMBL/GenBank/DDBJ whole genome shotgun (WGS) entry which is preliminary data.</text>
</comment>
<keyword evidence="7" id="KW-0862">Zinc</keyword>
<dbReference type="EC" id="1.1.1.262" evidence="7"/>
<evidence type="ECO:0000313" key="8">
    <source>
        <dbReference type="EMBL" id="ESR27228.1"/>
    </source>
</evidence>
<dbReference type="Pfam" id="PF04166">
    <property type="entry name" value="PdxA"/>
    <property type="match status" value="1"/>
</dbReference>
<feature type="binding site" evidence="7">
    <location>
        <position position="142"/>
    </location>
    <ligand>
        <name>substrate</name>
    </ligand>
</feature>
<keyword evidence="3 7" id="KW-0521">NADP</keyword>
<comment type="cofactor">
    <cofactor evidence="7">
        <name>Zn(2+)</name>
        <dbReference type="ChEBI" id="CHEBI:29105"/>
    </cofactor>
    <cofactor evidence="7">
        <name>Mg(2+)</name>
        <dbReference type="ChEBI" id="CHEBI:18420"/>
    </cofactor>
    <cofactor evidence="7">
        <name>Co(2+)</name>
        <dbReference type="ChEBI" id="CHEBI:48828"/>
    </cofactor>
    <text evidence="7">Binds 1 divalent metal cation per subunit. Can use ions such as Zn(2+), Mg(2+) or Co(2+).</text>
</comment>
<proteinExistence type="inferred from homology"/>
<evidence type="ECO:0000256" key="1">
    <source>
        <dbReference type="ARBA" id="ARBA00022490"/>
    </source>
</evidence>
<feature type="binding site" evidence="7">
    <location>
        <position position="304"/>
    </location>
    <ligand>
        <name>substrate</name>
    </ligand>
</feature>
<evidence type="ECO:0000256" key="4">
    <source>
        <dbReference type="ARBA" id="ARBA00023002"/>
    </source>
</evidence>
<comment type="subcellular location">
    <subcellularLocation>
        <location evidence="7">Cytoplasm</location>
    </subcellularLocation>
</comment>
<evidence type="ECO:0000256" key="5">
    <source>
        <dbReference type="ARBA" id="ARBA00023027"/>
    </source>
</evidence>
<dbReference type="Proteomes" id="UP000017819">
    <property type="component" value="Unassembled WGS sequence"/>
</dbReference>
<feature type="binding site" evidence="7">
    <location>
        <position position="141"/>
    </location>
    <ligand>
        <name>substrate</name>
    </ligand>
</feature>
<evidence type="ECO:0000256" key="2">
    <source>
        <dbReference type="ARBA" id="ARBA00022723"/>
    </source>
</evidence>
<comment type="subunit">
    <text evidence="7">Homodimer.</text>
</comment>
<comment type="pathway">
    <text evidence="7">Cofactor biosynthesis; pyridoxine 5'-phosphate biosynthesis; pyridoxine 5'-phosphate from D-erythrose 4-phosphate: step 4/5.</text>
</comment>
<dbReference type="RefSeq" id="WP_023430364.1">
    <property type="nucleotide sequence ID" value="NZ_AWXZ01000007.1"/>
</dbReference>